<dbReference type="Gene3D" id="2.30.30.140">
    <property type="match status" value="1"/>
</dbReference>
<dbReference type="Pfam" id="PF11467">
    <property type="entry name" value="LEDGF"/>
    <property type="match status" value="1"/>
</dbReference>
<gene>
    <name evidence="7" type="ORF">IRJ41_020514</name>
</gene>
<sequence length="592" mass="67137">MQVTGDFMFGDIVFAKMKGYPFWPARIGEGNAPKKKIPIFFYGTHTTTFLFPKDIVPYWPNKEKYGRPIKRGGFEEGMWEIENDPGVCLRGQKKAALAKRLLECRPNSKAKMKKVENKSDEKVKTVSAKDSASENESKSVTPNKSETPVKNNKSTDSKTSTGHKTSRLRVWAKTCPPVSTPRELKSVTSERRTLSSKSIMLARRAVAGTALSARRQHMLKIVSSVKKHTDANNQNKSSRVTRSRSDVKETKPDAADRSVNPSSLKRKRPETESDEKRETCVSSPSSPAGELQSLIQTDLTTSESQDSKRHTGEDTCAPEESEKNEVKIKEPEKKPKDVKSDILTIFEKQEIKEQKPHKDEEKSKIPAEKRQSVLRSLQGLVTSTRGKTQTSTIKATQHEDVQKRAERSRGVRDENRGPLTPAEERREDTEQNTPSEEKRTELQNITSREDDSKAPSLSVTDSLLYRLHGDIRISMTLDNPDVSRCLLALDELSQVPVSSRNMQNHSELIDTLRKMRWFRGSEAIMFKASMLYHRFKNIYLIGDAEDTLSQEYIHSLQEERERAERQDNVISEMGISEENTHTEQTSQTTVPQ</sequence>
<feature type="compositionally biased region" description="Basic and acidic residues" evidence="5">
    <location>
        <begin position="243"/>
        <end position="256"/>
    </location>
</feature>
<dbReference type="InterPro" id="IPR021567">
    <property type="entry name" value="LEDGF_IBD"/>
</dbReference>
<evidence type="ECO:0000256" key="3">
    <source>
        <dbReference type="ARBA" id="ARBA00023054"/>
    </source>
</evidence>
<feature type="region of interest" description="Disordered" evidence="5">
    <location>
        <begin position="559"/>
        <end position="592"/>
    </location>
</feature>
<keyword evidence="3" id="KW-0175">Coiled coil</keyword>
<evidence type="ECO:0000256" key="5">
    <source>
        <dbReference type="SAM" id="MobiDB-lite"/>
    </source>
</evidence>
<feature type="compositionally biased region" description="Basic and acidic residues" evidence="5">
    <location>
        <begin position="347"/>
        <end position="371"/>
    </location>
</feature>
<dbReference type="Gene3D" id="1.20.930.10">
    <property type="entry name" value="Conserved domain common to transcription factors TFIIS, elongin A, CRSP70"/>
    <property type="match status" value="1"/>
</dbReference>
<dbReference type="GO" id="GO:0005634">
    <property type="term" value="C:nucleus"/>
    <property type="evidence" value="ECO:0007669"/>
    <property type="project" value="UniProtKB-SubCell"/>
</dbReference>
<feature type="compositionally biased region" description="Basic and acidic residues" evidence="5">
    <location>
        <begin position="320"/>
        <end position="340"/>
    </location>
</feature>
<dbReference type="SUPFAM" id="SSF63748">
    <property type="entry name" value="Tudor/PWWP/MBT"/>
    <property type="match status" value="1"/>
</dbReference>
<dbReference type="Proteomes" id="UP001059041">
    <property type="component" value="Linkage Group LG21"/>
</dbReference>
<dbReference type="InterPro" id="IPR035441">
    <property type="entry name" value="TFIIS/LEDGF_dom_sf"/>
</dbReference>
<feature type="region of interest" description="Disordered" evidence="5">
    <location>
        <begin position="223"/>
        <end position="455"/>
    </location>
</feature>
<feature type="compositionally biased region" description="Basic and acidic residues" evidence="5">
    <location>
        <begin position="182"/>
        <end position="193"/>
    </location>
</feature>
<comment type="subcellular location">
    <subcellularLocation>
        <location evidence="1">Nucleus</location>
    </subcellularLocation>
</comment>
<feature type="compositionally biased region" description="Polar residues" evidence="5">
    <location>
        <begin position="138"/>
        <end position="163"/>
    </location>
</feature>
<reference evidence="7" key="1">
    <citation type="submission" date="2021-02" db="EMBL/GenBank/DDBJ databases">
        <title>Comparative genomics reveals that relaxation of natural selection precedes convergent phenotypic evolution of cavefish.</title>
        <authorList>
            <person name="Peng Z."/>
        </authorList>
    </citation>
    <scope>NUCLEOTIDE SEQUENCE</scope>
    <source>
        <tissue evidence="7">Muscle</tissue>
    </source>
</reference>
<feature type="compositionally biased region" description="Basic and acidic residues" evidence="5">
    <location>
        <begin position="113"/>
        <end position="124"/>
    </location>
</feature>
<dbReference type="CDD" id="cd05834">
    <property type="entry name" value="PWWP_HRP"/>
    <property type="match status" value="1"/>
</dbReference>
<evidence type="ECO:0000259" key="6">
    <source>
        <dbReference type="PROSITE" id="PS50812"/>
    </source>
</evidence>
<organism evidence="7 8">
    <name type="scientific">Triplophysa rosa</name>
    <name type="common">Cave loach</name>
    <dbReference type="NCBI Taxonomy" id="992332"/>
    <lineage>
        <taxon>Eukaryota</taxon>
        <taxon>Metazoa</taxon>
        <taxon>Chordata</taxon>
        <taxon>Craniata</taxon>
        <taxon>Vertebrata</taxon>
        <taxon>Euteleostomi</taxon>
        <taxon>Actinopterygii</taxon>
        <taxon>Neopterygii</taxon>
        <taxon>Teleostei</taxon>
        <taxon>Ostariophysi</taxon>
        <taxon>Cypriniformes</taxon>
        <taxon>Nemacheilidae</taxon>
        <taxon>Triplophysa</taxon>
    </lineage>
</organism>
<proteinExistence type="inferred from homology"/>
<accession>A0A9W7WD63</accession>
<dbReference type="EMBL" id="JAFHDT010000021">
    <property type="protein sequence ID" value="KAI7794644.1"/>
    <property type="molecule type" value="Genomic_DNA"/>
</dbReference>
<dbReference type="InterPro" id="IPR036218">
    <property type="entry name" value="HIVI-bd_sf"/>
</dbReference>
<evidence type="ECO:0000256" key="4">
    <source>
        <dbReference type="ARBA" id="ARBA00023242"/>
    </source>
</evidence>
<feature type="non-terminal residue" evidence="7">
    <location>
        <position position="592"/>
    </location>
</feature>
<keyword evidence="4" id="KW-0539">Nucleus</keyword>
<comment type="caution">
    <text evidence="7">The sequence shown here is derived from an EMBL/GenBank/DDBJ whole genome shotgun (WGS) entry which is preliminary data.</text>
</comment>
<feature type="compositionally biased region" description="Basic and acidic residues" evidence="5">
    <location>
        <begin position="269"/>
        <end position="279"/>
    </location>
</feature>
<dbReference type="InterPro" id="IPR000313">
    <property type="entry name" value="PWWP_dom"/>
</dbReference>
<evidence type="ECO:0000256" key="1">
    <source>
        <dbReference type="ARBA" id="ARBA00004123"/>
    </source>
</evidence>
<comment type="similarity">
    <text evidence="2">Belongs to the HDGF family.</text>
</comment>
<feature type="domain" description="PWWP" evidence="6">
    <location>
        <begin position="9"/>
        <end position="61"/>
    </location>
</feature>
<protein>
    <submittedName>
        <fullName evidence="7">Trichohyalin</fullName>
    </submittedName>
</protein>
<feature type="compositionally biased region" description="Polar residues" evidence="5">
    <location>
        <begin position="582"/>
        <end position="592"/>
    </location>
</feature>
<name>A0A9W7WD63_TRIRA</name>
<dbReference type="PANTHER" id="PTHR12550">
    <property type="entry name" value="HEPATOMA-DERIVED GROWTH FACTOR-RELATED"/>
    <property type="match status" value="1"/>
</dbReference>
<dbReference type="SMART" id="SM00293">
    <property type="entry name" value="PWWP"/>
    <property type="match status" value="1"/>
</dbReference>
<feature type="region of interest" description="Disordered" evidence="5">
    <location>
        <begin position="109"/>
        <end position="195"/>
    </location>
</feature>
<dbReference type="AlphaFoldDB" id="A0A9W7WD63"/>
<evidence type="ECO:0000313" key="7">
    <source>
        <dbReference type="EMBL" id="KAI7794644.1"/>
    </source>
</evidence>
<feature type="compositionally biased region" description="Polar residues" evidence="5">
    <location>
        <begin position="373"/>
        <end position="395"/>
    </location>
</feature>
<feature type="compositionally biased region" description="Polar residues" evidence="5">
    <location>
        <begin position="293"/>
        <end position="304"/>
    </location>
</feature>
<dbReference type="PROSITE" id="PS50812">
    <property type="entry name" value="PWWP"/>
    <property type="match status" value="1"/>
</dbReference>
<dbReference type="SUPFAM" id="SSF140576">
    <property type="entry name" value="HIV integrase-binding domain"/>
    <property type="match status" value="1"/>
</dbReference>
<dbReference type="Pfam" id="PF00855">
    <property type="entry name" value="PWWP"/>
    <property type="match status" value="1"/>
</dbReference>
<keyword evidence="8" id="KW-1185">Reference proteome</keyword>
<feature type="compositionally biased region" description="Basic and acidic residues" evidence="5">
    <location>
        <begin position="396"/>
        <end position="453"/>
    </location>
</feature>
<evidence type="ECO:0000313" key="8">
    <source>
        <dbReference type="Proteomes" id="UP001059041"/>
    </source>
</evidence>
<evidence type="ECO:0000256" key="2">
    <source>
        <dbReference type="ARBA" id="ARBA00005309"/>
    </source>
</evidence>
<dbReference type="PANTHER" id="PTHR12550:SF41">
    <property type="entry name" value="HEPATOMA-DERIVED GROWTH FACTOR"/>
    <property type="match status" value="1"/>
</dbReference>
<feature type="compositionally biased region" description="Polar residues" evidence="5">
    <location>
        <begin position="231"/>
        <end position="240"/>
    </location>
</feature>